<dbReference type="AlphaFoldDB" id="A0AAN6SWT4"/>
<dbReference type="EMBL" id="MU863698">
    <property type="protein sequence ID" value="KAK4096745.1"/>
    <property type="molecule type" value="Genomic_DNA"/>
</dbReference>
<organism evidence="1 2">
    <name type="scientific">Parathielavia hyrcaniae</name>
    <dbReference type="NCBI Taxonomy" id="113614"/>
    <lineage>
        <taxon>Eukaryota</taxon>
        <taxon>Fungi</taxon>
        <taxon>Dikarya</taxon>
        <taxon>Ascomycota</taxon>
        <taxon>Pezizomycotina</taxon>
        <taxon>Sordariomycetes</taxon>
        <taxon>Sordariomycetidae</taxon>
        <taxon>Sordariales</taxon>
        <taxon>Chaetomiaceae</taxon>
        <taxon>Parathielavia</taxon>
    </lineage>
</organism>
<reference evidence="1" key="2">
    <citation type="submission" date="2023-05" db="EMBL/GenBank/DDBJ databases">
        <authorList>
            <consortium name="Lawrence Berkeley National Laboratory"/>
            <person name="Steindorff A."/>
            <person name="Hensen N."/>
            <person name="Bonometti L."/>
            <person name="Westerberg I."/>
            <person name="Brannstrom I.O."/>
            <person name="Guillou S."/>
            <person name="Cros-Aarteil S."/>
            <person name="Calhoun S."/>
            <person name="Haridas S."/>
            <person name="Kuo A."/>
            <person name="Mondo S."/>
            <person name="Pangilinan J."/>
            <person name="Riley R."/>
            <person name="Labutti K."/>
            <person name="Andreopoulos B."/>
            <person name="Lipzen A."/>
            <person name="Chen C."/>
            <person name="Yanf M."/>
            <person name="Daum C."/>
            <person name="Ng V."/>
            <person name="Clum A."/>
            <person name="Ohm R."/>
            <person name="Martin F."/>
            <person name="Silar P."/>
            <person name="Natvig D."/>
            <person name="Lalanne C."/>
            <person name="Gautier V."/>
            <person name="Ament-Velasquez S.L."/>
            <person name="Kruys A."/>
            <person name="Hutchinson M.I."/>
            <person name="Powell A.J."/>
            <person name="Barry K."/>
            <person name="Miller A.N."/>
            <person name="Grigoriev I.V."/>
            <person name="Debuchy R."/>
            <person name="Gladieux P."/>
            <person name="Thoren M.H."/>
            <person name="Johannesson H."/>
        </authorList>
    </citation>
    <scope>NUCLEOTIDE SEQUENCE</scope>
    <source>
        <strain evidence="1">CBS 757.83</strain>
    </source>
</reference>
<name>A0AAN6SWT4_9PEZI</name>
<evidence type="ECO:0000313" key="2">
    <source>
        <dbReference type="Proteomes" id="UP001305647"/>
    </source>
</evidence>
<accession>A0AAN6SWT4</accession>
<reference evidence="1" key="1">
    <citation type="journal article" date="2023" name="Mol. Phylogenet. Evol.">
        <title>Genome-scale phylogeny and comparative genomics of the fungal order Sordariales.</title>
        <authorList>
            <person name="Hensen N."/>
            <person name="Bonometti L."/>
            <person name="Westerberg I."/>
            <person name="Brannstrom I.O."/>
            <person name="Guillou S."/>
            <person name="Cros-Aarteil S."/>
            <person name="Calhoun S."/>
            <person name="Haridas S."/>
            <person name="Kuo A."/>
            <person name="Mondo S."/>
            <person name="Pangilinan J."/>
            <person name="Riley R."/>
            <person name="LaButti K."/>
            <person name="Andreopoulos B."/>
            <person name="Lipzen A."/>
            <person name="Chen C."/>
            <person name="Yan M."/>
            <person name="Daum C."/>
            <person name="Ng V."/>
            <person name="Clum A."/>
            <person name="Steindorff A."/>
            <person name="Ohm R.A."/>
            <person name="Martin F."/>
            <person name="Silar P."/>
            <person name="Natvig D.O."/>
            <person name="Lalanne C."/>
            <person name="Gautier V."/>
            <person name="Ament-Velasquez S.L."/>
            <person name="Kruys A."/>
            <person name="Hutchinson M.I."/>
            <person name="Powell A.J."/>
            <person name="Barry K."/>
            <person name="Miller A.N."/>
            <person name="Grigoriev I.V."/>
            <person name="Debuchy R."/>
            <person name="Gladieux P."/>
            <person name="Hiltunen Thoren M."/>
            <person name="Johannesson H."/>
        </authorList>
    </citation>
    <scope>NUCLEOTIDE SEQUENCE</scope>
    <source>
        <strain evidence="1">CBS 757.83</strain>
    </source>
</reference>
<gene>
    <name evidence="1" type="ORF">N658DRAFT_333497</name>
</gene>
<proteinExistence type="predicted"/>
<protein>
    <submittedName>
        <fullName evidence="1">Uncharacterized protein</fullName>
    </submittedName>
</protein>
<evidence type="ECO:0000313" key="1">
    <source>
        <dbReference type="EMBL" id="KAK4096745.1"/>
    </source>
</evidence>
<keyword evidence="2" id="KW-1185">Reference proteome</keyword>
<comment type="caution">
    <text evidence="1">The sequence shown here is derived from an EMBL/GenBank/DDBJ whole genome shotgun (WGS) entry which is preliminary data.</text>
</comment>
<dbReference type="Proteomes" id="UP001305647">
    <property type="component" value="Unassembled WGS sequence"/>
</dbReference>
<sequence length="192" mass="20360">MPLPCTETGCPGLSTRCCMTRLWPLTARAAWWTRQIRGPPAPQLAGGVVAHADGTAAGSRMPATARAPSHLSETGALGVSSSALACASVRDCRLGPYGDQFIGEKWMMWLSTVRFRRAFTPGVYDMSPGAPGPLSVSAVSSPTDTCKPVLHSLSPCLTEPPTHFEVVYTLDDPSPAVRALRGAKGLSVWPER</sequence>